<accession>A0A2S8GHJ0</accession>
<dbReference type="OrthoDB" id="291276at2"/>
<dbReference type="RefSeq" id="WP_105338056.1">
    <property type="nucleotide sequence ID" value="NZ_PUHZ01000023.1"/>
</dbReference>
<dbReference type="EMBL" id="PUHZ01000023">
    <property type="protein sequence ID" value="PQO43771.1"/>
    <property type="molecule type" value="Genomic_DNA"/>
</dbReference>
<gene>
    <name evidence="1" type="ORF">C5Y93_24375</name>
</gene>
<proteinExistence type="predicted"/>
<dbReference type="PROSITE" id="PS51257">
    <property type="entry name" value="PROKAR_LIPOPROTEIN"/>
    <property type="match status" value="1"/>
</dbReference>
<reference evidence="1 2" key="1">
    <citation type="submission" date="2018-02" db="EMBL/GenBank/DDBJ databases">
        <title>Comparative genomes isolates from brazilian mangrove.</title>
        <authorList>
            <person name="Araujo J.E."/>
            <person name="Taketani R.G."/>
            <person name="Silva M.C.P."/>
            <person name="Loureco M.V."/>
            <person name="Andreote F.D."/>
        </authorList>
    </citation>
    <scope>NUCLEOTIDE SEQUENCE [LARGE SCALE GENOMIC DNA]</scope>
    <source>
        <strain evidence="1 2">Nap-Phe MGV</strain>
    </source>
</reference>
<comment type="caution">
    <text evidence="1">The sequence shown here is derived from an EMBL/GenBank/DDBJ whole genome shotgun (WGS) entry which is preliminary data.</text>
</comment>
<evidence type="ECO:0000313" key="1">
    <source>
        <dbReference type="EMBL" id="PQO43771.1"/>
    </source>
</evidence>
<name>A0A2S8GHJ0_9BACT</name>
<sequence length="70" mass="7552">MRLRLLTTSLVLATVTFVSTGCFSLSLGGRTCTGTNPETLARIQSLEQRVSELEQMLPPPVETYTLPAGP</sequence>
<evidence type="ECO:0000313" key="2">
    <source>
        <dbReference type="Proteomes" id="UP000237819"/>
    </source>
</evidence>
<organism evidence="1 2">
    <name type="scientific">Blastopirellula marina</name>
    <dbReference type="NCBI Taxonomy" id="124"/>
    <lineage>
        <taxon>Bacteria</taxon>
        <taxon>Pseudomonadati</taxon>
        <taxon>Planctomycetota</taxon>
        <taxon>Planctomycetia</taxon>
        <taxon>Pirellulales</taxon>
        <taxon>Pirellulaceae</taxon>
        <taxon>Blastopirellula</taxon>
    </lineage>
</organism>
<dbReference type="Proteomes" id="UP000237819">
    <property type="component" value="Unassembled WGS sequence"/>
</dbReference>
<dbReference type="AlphaFoldDB" id="A0A2S8GHJ0"/>
<protein>
    <submittedName>
        <fullName evidence="1">Uncharacterized protein</fullName>
    </submittedName>
</protein>